<dbReference type="PANTHER" id="PTHR34614">
    <property type="match status" value="1"/>
</dbReference>
<evidence type="ECO:0000256" key="1">
    <source>
        <dbReference type="SAM" id="Phobius"/>
    </source>
</evidence>
<protein>
    <recommendedName>
        <fullName evidence="4">Transposase</fullName>
    </recommendedName>
</protein>
<keyword evidence="1" id="KW-1133">Transmembrane helix</keyword>
<name>A0A397S0M4_9MOLU</name>
<keyword evidence="1" id="KW-0812">Transmembrane</keyword>
<gene>
    <name evidence="2" type="ORF">EI71_00551</name>
</gene>
<reference evidence="2 3" key="1">
    <citation type="submission" date="2018-08" db="EMBL/GenBank/DDBJ databases">
        <title>Genomic Encyclopedia of Archaeal and Bacterial Type Strains, Phase II (KMG-II): from individual species to whole genera.</title>
        <authorList>
            <person name="Goeker M."/>
        </authorList>
    </citation>
    <scope>NUCLEOTIDE SEQUENCE [LARGE SCALE GENOMIC DNA]</scope>
    <source>
        <strain evidence="2 3">ATCC 27112</strain>
    </source>
</reference>
<dbReference type="NCBIfam" id="NF033559">
    <property type="entry name" value="transpos_IS1634"/>
    <property type="match status" value="1"/>
</dbReference>
<organism evidence="2 3">
    <name type="scientific">Anaeroplasma bactoclasticum</name>
    <dbReference type="NCBI Taxonomy" id="2088"/>
    <lineage>
        <taxon>Bacteria</taxon>
        <taxon>Bacillati</taxon>
        <taxon>Mycoplasmatota</taxon>
        <taxon>Mollicutes</taxon>
        <taxon>Anaeroplasmatales</taxon>
        <taxon>Anaeroplasmataceae</taxon>
        <taxon>Anaeroplasma</taxon>
    </lineage>
</organism>
<feature type="transmembrane region" description="Helical" evidence="1">
    <location>
        <begin position="508"/>
        <end position="525"/>
    </location>
</feature>
<dbReference type="AlphaFoldDB" id="A0A397S0M4"/>
<keyword evidence="1" id="KW-0472">Membrane</keyword>
<keyword evidence="3" id="KW-1185">Reference proteome</keyword>
<dbReference type="SUPFAM" id="SSF53098">
    <property type="entry name" value="Ribonuclease H-like"/>
    <property type="match status" value="1"/>
</dbReference>
<proteinExistence type="predicted"/>
<dbReference type="InterPro" id="IPR012337">
    <property type="entry name" value="RNaseH-like_sf"/>
</dbReference>
<evidence type="ECO:0000313" key="3">
    <source>
        <dbReference type="Proteomes" id="UP000266506"/>
    </source>
</evidence>
<accession>A0A397S0M4</accession>
<dbReference type="EMBL" id="QXEV01000003">
    <property type="protein sequence ID" value="RIA78239.1"/>
    <property type="molecule type" value="Genomic_DNA"/>
</dbReference>
<dbReference type="PANTHER" id="PTHR34614:SF2">
    <property type="entry name" value="TRANSPOSASE IS4-LIKE DOMAIN-CONTAINING PROTEIN"/>
    <property type="match status" value="1"/>
</dbReference>
<sequence>MHLEIMDNNNTKYIRVARSYREFSKEENKYKVRKKTINIGPLSKFDDGKPNFIERLKASFKAGTPIIKELEPYVSKEVNKEIYNFQIHEGTDECIGHPKLFANLLFDKLMDEIGLTSYIGSYKKYDKINYDVLGFSKLLIYGRLLNPQSKIATVNQNKDYYNEIIDEDSYKYNVFDTLDFMYKHKNAFFNRIDQVLRKKAKRTTNVIYYDVTNFFLYSDDTGYEFDDEGNKIYHSIATPGVSKENQKLPIVQMGLLMDEQGIPISIEAFQGNTLDHLTMQDSFNNSVDYLKDKKNRYIFVSDKGIGKGGNPRFSVINGNGYLVSKSVRGTTKADKKWITSDKDYVYNGEDFKIKSKTYEKVYKLDDGTELKSSEKMVSYWSKKFYNREYEEQKSFYDTLRQIIESPESFPSNRLNNNKIKKYLKKQVLNDETGEIIDSDKLKALIDIDKVNEDLSLLGWYSIITSETYMDEREIIDTYHNLVEIEDQFRVMKSTLDTRPIFVRTDEHIIAHLTMCTISLILLRLIQRKITLKFQKTLSADRIQSALNKWKVEKLADDYYRFNDIDDSDLKLILDSFEIELPKKLYKPIDFRTLKSNIKLS</sequence>
<dbReference type="Proteomes" id="UP000266506">
    <property type="component" value="Unassembled WGS sequence"/>
</dbReference>
<dbReference type="InterPro" id="IPR047654">
    <property type="entry name" value="IS1634_transpos"/>
</dbReference>
<dbReference type="InParanoid" id="A0A397S0M4"/>
<comment type="caution">
    <text evidence="2">The sequence shown here is derived from an EMBL/GenBank/DDBJ whole genome shotgun (WGS) entry which is preliminary data.</text>
</comment>
<evidence type="ECO:0008006" key="4">
    <source>
        <dbReference type="Google" id="ProtNLM"/>
    </source>
</evidence>
<dbReference type="OrthoDB" id="399623at2"/>
<evidence type="ECO:0000313" key="2">
    <source>
        <dbReference type="EMBL" id="RIA78239.1"/>
    </source>
</evidence>